<name>A0A059A8F1_EUCGR</name>
<evidence type="ECO:0000256" key="3">
    <source>
        <dbReference type="ARBA" id="ARBA00022833"/>
    </source>
</evidence>
<dbReference type="Pfam" id="PF07496">
    <property type="entry name" value="zf-CW"/>
    <property type="match status" value="1"/>
</dbReference>
<dbReference type="AlphaFoldDB" id="A0A059A8F1"/>
<evidence type="ECO:0000256" key="1">
    <source>
        <dbReference type="ARBA" id="ARBA00022723"/>
    </source>
</evidence>
<dbReference type="InParanoid" id="A0A059A8F1"/>
<keyword evidence="3" id="KW-0862">Zinc</keyword>
<dbReference type="GO" id="GO:0008270">
    <property type="term" value="F:zinc ion binding"/>
    <property type="evidence" value="ECO:0007669"/>
    <property type="project" value="UniProtKB-KW"/>
</dbReference>
<dbReference type="Gene3D" id="3.30.40.100">
    <property type="match status" value="1"/>
</dbReference>
<organism evidence="5">
    <name type="scientific">Eucalyptus grandis</name>
    <name type="common">Flooded gum</name>
    <dbReference type="NCBI Taxonomy" id="71139"/>
    <lineage>
        <taxon>Eukaryota</taxon>
        <taxon>Viridiplantae</taxon>
        <taxon>Streptophyta</taxon>
        <taxon>Embryophyta</taxon>
        <taxon>Tracheophyta</taxon>
        <taxon>Spermatophyta</taxon>
        <taxon>Magnoliopsida</taxon>
        <taxon>eudicotyledons</taxon>
        <taxon>Gunneridae</taxon>
        <taxon>Pentapetalae</taxon>
        <taxon>rosids</taxon>
        <taxon>malvids</taxon>
        <taxon>Myrtales</taxon>
        <taxon>Myrtaceae</taxon>
        <taxon>Myrtoideae</taxon>
        <taxon>Eucalypteae</taxon>
        <taxon>Eucalyptus</taxon>
    </lineage>
</organism>
<keyword evidence="1" id="KW-0479">Metal-binding</keyword>
<dbReference type="EMBL" id="KK198763">
    <property type="protein sequence ID" value="KCW49994.1"/>
    <property type="molecule type" value="Genomic_DNA"/>
</dbReference>
<protein>
    <recommendedName>
        <fullName evidence="4">CW-type domain-containing protein</fullName>
    </recommendedName>
</protein>
<keyword evidence="2" id="KW-0863">Zinc-finger</keyword>
<reference evidence="5" key="1">
    <citation type="submission" date="2013-07" db="EMBL/GenBank/DDBJ databases">
        <title>The genome of Eucalyptus grandis.</title>
        <authorList>
            <person name="Schmutz J."/>
            <person name="Hayes R."/>
            <person name="Myburg A."/>
            <person name="Tuskan G."/>
            <person name="Grattapaglia D."/>
            <person name="Rokhsar D.S."/>
        </authorList>
    </citation>
    <scope>NUCLEOTIDE SEQUENCE</scope>
    <source>
        <tissue evidence="5">Leaf extractions</tissue>
    </source>
</reference>
<sequence>MASASGAGLGFRYTAPSTAAPVVINENWVCCHECQKWRLLPFGKNPCDLPEEWVCCMLDWLHGMNRCSVSE</sequence>
<dbReference type="InterPro" id="IPR011124">
    <property type="entry name" value="Znf_CW"/>
</dbReference>
<dbReference type="PANTHER" id="PTHR46524:SF7">
    <property type="entry name" value="CW-TYPE ZINC FINGER"/>
    <property type="match status" value="1"/>
</dbReference>
<dbReference type="PANTHER" id="PTHR46524">
    <property type="entry name" value="CW-TYPE ZINC FINGER"/>
    <property type="match status" value="1"/>
</dbReference>
<proteinExistence type="predicted"/>
<feature type="domain" description="CW-type" evidence="4">
    <location>
        <begin position="22"/>
        <end position="71"/>
    </location>
</feature>
<dbReference type="Gramene" id="KCW49994">
    <property type="protein sequence ID" value="KCW49994"/>
    <property type="gene ID" value="EUGRSUZ_K03450"/>
</dbReference>
<accession>A0A059A8F1</accession>
<dbReference type="STRING" id="71139.A0A059A8F1"/>
<dbReference type="PROSITE" id="PS51050">
    <property type="entry name" value="ZF_CW"/>
    <property type="match status" value="1"/>
</dbReference>
<evidence type="ECO:0000256" key="2">
    <source>
        <dbReference type="ARBA" id="ARBA00022771"/>
    </source>
</evidence>
<evidence type="ECO:0000313" key="5">
    <source>
        <dbReference type="EMBL" id="KCW49994.1"/>
    </source>
</evidence>
<evidence type="ECO:0000259" key="4">
    <source>
        <dbReference type="PROSITE" id="PS51050"/>
    </source>
</evidence>
<dbReference type="InterPro" id="IPR055300">
    <property type="entry name" value="CWZF3/5/7"/>
</dbReference>
<gene>
    <name evidence="5" type="ORF">EUGRSUZ_K03450</name>
</gene>